<dbReference type="InterPro" id="IPR002692">
    <property type="entry name" value="S45"/>
</dbReference>
<feature type="binding site" evidence="5">
    <location>
        <position position="337"/>
    </location>
    <ligand>
        <name>Ca(2+)</name>
        <dbReference type="ChEBI" id="CHEBI:29108"/>
    </ligand>
</feature>
<keyword evidence="5" id="KW-0106">Calcium</keyword>
<dbReference type="Pfam" id="PF01804">
    <property type="entry name" value="Penicil_amidase"/>
    <property type="match status" value="1"/>
</dbReference>
<dbReference type="PIRSF" id="PIRSF001227">
    <property type="entry name" value="Pen_acylase"/>
    <property type="match status" value="1"/>
</dbReference>
<comment type="cofactor">
    <cofactor evidence="5">
        <name>Ca(2+)</name>
        <dbReference type="ChEBI" id="CHEBI:29108"/>
    </cofactor>
    <text evidence="5">Binds 1 Ca(2+) ion per dimer.</text>
</comment>
<proteinExistence type="inferred from homology"/>
<dbReference type="InterPro" id="IPR029055">
    <property type="entry name" value="Ntn_hydrolases_N"/>
</dbReference>
<dbReference type="EMBL" id="FOES01000017">
    <property type="protein sequence ID" value="SEQ54981.1"/>
    <property type="molecule type" value="Genomic_DNA"/>
</dbReference>
<protein>
    <submittedName>
        <fullName evidence="7">Penicillin amidase</fullName>
    </submittedName>
</protein>
<keyword evidence="8" id="KW-1185">Reference proteome</keyword>
<feature type="transmembrane region" description="Helical" evidence="6">
    <location>
        <begin position="21"/>
        <end position="43"/>
    </location>
</feature>
<keyword evidence="6" id="KW-0472">Membrane</keyword>
<dbReference type="Proteomes" id="UP000199427">
    <property type="component" value="Unassembled WGS sequence"/>
</dbReference>
<keyword evidence="2" id="KW-0378">Hydrolase</keyword>
<dbReference type="InterPro" id="IPR023343">
    <property type="entry name" value="Penicillin_amidase_dom1"/>
</dbReference>
<keyword evidence="6" id="KW-1133">Transmembrane helix</keyword>
<dbReference type="GO" id="GO:0017000">
    <property type="term" value="P:antibiotic biosynthetic process"/>
    <property type="evidence" value="ECO:0007669"/>
    <property type="project" value="InterPro"/>
</dbReference>
<dbReference type="GO" id="GO:0046872">
    <property type="term" value="F:metal ion binding"/>
    <property type="evidence" value="ECO:0007669"/>
    <property type="project" value="UniProtKB-KW"/>
</dbReference>
<sequence>METVREEHIEKSVHKKKMKPWIKWTLISLSALFIIAISLFIYVNAYVNRSLPQIEGEQILGGLNEDVTVLRDEDGVAHISAQSNEDLFYAQGYITAQDRLFQMEMSRRQASGRLSEVAGEAALTQDKYFRTLGLRRAAEASLELYDDEAQQALEAYANGVNEYIREVEKENKWPVEFKLMGMDSMEEWTIIDSLTIGKYMAYDLGGHWERQAFNYYLIHHFSEEEAYELFPTYPQNALTNISDEEYVDLSKSMAQAPKTHEFNGSNNWVVSGDKTESGMPILANDPHLGLQTPSIWYQVHLKSGEYDVSGVIFAGVPGVILGHNQDIAWGVTNVGPDVQQLYLEKRHDENPHQFLYDEEWVEADVINEVIHVKDGESVDLEVVETVHGPIISEFTNGIDPEETSTAFSVDWTALDPTPELSAILSINRASNWDEFEQALEDFHAPAQNFVFASKDGTIAYKANGKIPKYQDPDHALLPLPGWESEYDLNEHVPFNELPTLINPEKGFIATANNKVISDQYPYHISHMWAQPYRYTRIYQVLEKQDQLTVEDMMKLQMDQMNLQAEWLVPIMVDILENQDLSEDEKSALSLLKDWDYNDDKNDPQPLIFHQFFDEVEEQLFSEHIPEDIYSMFSGKGQNVDQLIANVLSGETSLWFDKNGGLEKVFKDSFTITVQNLKDEYGTDMNNWAWGDYHQVYFAHPLSNISFLDRFFNKMDPVQVGGSHVTVMATSFRDDGTVDHGASWRFVIDMDRIDQSYHIVGPGQAGHYRSKWYDDQIIDWVEGNYHLTDTKADSGSTLHLIAD</sequence>
<evidence type="ECO:0000256" key="2">
    <source>
        <dbReference type="ARBA" id="ARBA00022801"/>
    </source>
</evidence>
<dbReference type="Gene3D" id="3.60.20.10">
    <property type="entry name" value="Glutamine Phosphoribosylpyrophosphate, subunit 1, domain 1"/>
    <property type="match status" value="1"/>
</dbReference>
<dbReference type="Gene3D" id="1.10.1400.10">
    <property type="match status" value="1"/>
</dbReference>
<feature type="active site" description="Nucleophile" evidence="4">
    <location>
        <position position="265"/>
    </location>
</feature>
<dbReference type="OrthoDB" id="9759796at2"/>
<dbReference type="GO" id="GO:0016811">
    <property type="term" value="F:hydrolase activity, acting on carbon-nitrogen (but not peptide) bonds, in linear amides"/>
    <property type="evidence" value="ECO:0007669"/>
    <property type="project" value="InterPro"/>
</dbReference>
<evidence type="ECO:0000313" key="8">
    <source>
        <dbReference type="Proteomes" id="UP000199427"/>
    </source>
</evidence>
<dbReference type="Gene3D" id="2.30.120.10">
    <property type="match status" value="1"/>
</dbReference>
<keyword evidence="6" id="KW-0812">Transmembrane</keyword>
<accession>A0A1H9GY31</accession>
<organism evidence="7 8">
    <name type="scientific">Piscibacillus halophilus</name>
    <dbReference type="NCBI Taxonomy" id="571933"/>
    <lineage>
        <taxon>Bacteria</taxon>
        <taxon>Bacillati</taxon>
        <taxon>Bacillota</taxon>
        <taxon>Bacilli</taxon>
        <taxon>Bacillales</taxon>
        <taxon>Bacillaceae</taxon>
        <taxon>Piscibacillus</taxon>
    </lineage>
</organism>
<evidence type="ECO:0000256" key="5">
    <source>
        <dbReference type="PIRSR" id="PIRSR001227-2"/>
    </source>
</evidence>
<name>A0A1H9GY31_9BACI</name>
<keyword evidence="5" id="KW-0479">Metal-binding</keyword>
<dbReference type="AlphaFoldDB" id="A0A1H9GY31"/>
<dbReference type="PANTHER" id="PTHR34218:SF4">
    <property type="entry name" value="ACYL-HOMOSERINE LACTONE ACYLASE QUIP"/>
    <property type="match status" value="1"/>
</dbReference>
<dbReference type="STRING" id="571933.SAMN05216362_11719"/>
<dbReference type="CDD" id="cd03747">
    <property type="entry name" value="Ntn_PGA_like"/>
    <property type="match status" value="1"/>
</dbReference>
<evidence type="ECO:0000256" key="1">
    <source>
        <dbReference type="ARBA" id="ARBA00006586"/>
    </source>
</evidence>
<gene>
    <name evidence="7" type="ORF">SAMN05216362_11719</name>
</gene>
<evidence type="ECO:0000256" key="4">
    <source>
        <dbReference type="PIRSR" id="PIRSR001227-1"/>
    </source>
</evidence>
<dbReference type="Gene3D" id="1.10.439.10">
    <property type="entry name" value="Penicillin Amidohydrolase, domain 1"/>
    <property type="match status" value="1"/>
</dbReference>
<reference evidence="7 8" key="1">
    <citation type="submission" date="2016-10" db="EMBL/GenBank/DDBJ databases">
        <authorList>
            <person name="de Groot N.N."/>
        </authorList>
    </citation>
    <scope>NUCLEOTIDE SEQUENCE [LARGE SCALE GENOMIC DNA]</scope>
    <source>
        <strain evidence="7 8">DSM 21633</strain>
    </source>
</reference>
<evidence type="ECO:0000256" key="6">
    <source>
        <dbReference type="SAM" id="Phobius"/>
    </source>
</evidence>
<dbReference type="SUPFAM" id="SSF56235">
    <property type="entry name" value="N-terminal nucleophile aminohydrolases (Ntn hydrolases)"/>
    <property type="match status" value="1"/>
</dbReference>
<evidence type="ECO:0000256" key="3">
    <source>
        <dbReference type="ARBA" id="ARBA00023145"/>
    </source>
</evidence>
<dbReference type="RefSeq" id="WP_091773680.1">
    <property type="nucleotide sequence ID" value="NZ_FOES01000017.1"/>
</dbReference>
<dbReference type="InterPro" id="IPR043147">
    <property type="entry name" value="Penicillin_amidase_A-knob"/>
</dbReference>
<dbReference type="InterPro" id="IPR043146">
    <property type="entry name" value="Penicillin_amidase_N_B-knob"/>
</dbReference>
<evidence type="ECO:0000313" key="7">
    <source>
        <dbReference type="EMBL" id="SEQ54981.1"/>
    </source>
</evidence>
<keyword evidence="3" id="KW-0865">Zymogen</keyword>
<dbReference type="InterPro" id="IPR014395">
    <property type="entry name" value="Pen/GL7ACA/AHL_acylase"/>
</dbReference>
<comment type="similarity">
    <text evidence="1">Belongs to the peptidase S45 family.</text>
</comment>
<dbReference type="PANTHER" id="PTHR34218">
    <property type="entry name" value="PEPTIDASE S45 PENICILLIN AMIDASE"/>
    <property type="match status" value="1"/>
</dbReference>